<evidence type="ECO:0000256" key="1">
    <source>
        <dbReference type="ARBA" id="ARBA00022491"/>
    </source>
</evidence>
<organism evidence="7 8">
    <name type="scientific">Microbacterium bovistercoris</name>
    <dbReference type="NCBI Taxonomy" id="2293570"/>
    <lineage>
        <taxon>Bacteria</taxon>
        <taxon>Bacillati</taxon>
        <taxon>Actinomycetota</taxon>
        <taxon>Actinomycetes</taxon>
        <taxon>Micrococcales</taxon>
        <taxon>Microbacteriaceae</taxon>
        <taxon>Microbacterium</taxon>
    </lineage>
</organism>
<dbReference type="PROSITE" id="PS50977">
    <property type="entry name" value="HTH_TETR_2"/>
    <property type="match status" value="1"/>
</dbReference>
<dbReference type="EMBL" id="QUAB01000017">
    <property type="protein sequence ID" value="REJ07349.1"/>
    <property type="molecule type" value="Genomic_DNA"/>
</dbReference>
<keyword evidence="3 5" id="KW-0238">DNA-binding</keyword>
<dbReference type="PANTHER" id="PTHR30055">
    <property type="entry name" value="HTH-TYPE TRANSCRIPTIONAL REGULATOR RUTR"/>
    <property type="match status" value="1"/>
</dbReference>
<gene>
    <name evidence="7" type="ORF">DY023_03895</name>
</gene>
<feature type="domain" description="HTH tetR-type" evidence="6">
    <location>
        <begin position="15"/>
        <end position="75"/>
    </location>
</feature>
<sequence>MSTAERPRARRKAPQERAAEIAAAARALALESGISAVTLRAVATRAGVTPALVAHYSDGMDRLVADVFQRIVADERREVAALVAVPDSAAASMDVLLDTMIDASRDDVTLIWVEAWAHGLRNEPLAQAVRAEMDGWRDLIRSVIQRGVDSGEFRTPDATAAAWQILGMVDGLNAQSLVRWGDSQTRGSMLHAAVAGVLGAA</sequence>
<evidence type="ECO:0000256" key="5">
    <source>
        <dbReference type="PROSITE-ProRule" id="PRU00335"/>
    </source>
</evidence>
<keyword evidence="4" id="KW-0804">Transcription</keyword>
<dbReference type="InterPro" id="IPR039538">
    <property type="entry name" value="BetI_C"/>
</dbReference>
<dbReference type="SUPFAM" id="SSF48498">
    <property type="entry name" value="Tetracyclin repressor-like, C-terminal domain"/>
    <property type="match status" value="1"/>
</dbReference>
<dbReference type="AlphaFoldDB" id="A0A371NWC9"/>
<evidence type="ECO:0000256" key="4">
    <source>
        <dbReference type="ARBA" id="ARBA00023163"/>
    </source>
</evidence>
<protein>
    <submittedName>
        <fullName evidence="7">TetR family transcriptional regulator</fullName>
    </submittedName>
</protein>
<dbReference type="InterPro" id="IPR036271">
    <property type="entry name" value="Tet_transcr_reg_TetR-rel_C_sf"/>
</dbReference>
<dbReference type="GO" id="GO:0000976">
    <property type="term" value="F:transcription cis-regulatory region binding"/>
    <property type="evidence" value="ECO:0007669"/>
    <property type="project" value="TreeGrafter"/>
</dbReference>
<evidence type="ECO:0000256" key="2">
    <source>
        <dbReference type="ARBA" id="ARBA00023015"/>
    </source>
</evidence>
<comment type="caution">
    <text evidence="7">The sequence shown here is derived from an EMBL/GenBank/DDBJ whole genome shotgun (WGS) entry which is preliminary data.</text>
</comment>
<reference evidence="7 8" key="1">
    <citation type="submission" date="2018-08" db="EMBL/GenBank/DDBJ databases">
        <title>Isolation, diversity and antifungal activity of Actinobacteria from cow dung.</title>
        <authorList>
            <person name="Ling L."/>
        </authorList>
    </citation>
    <scope>NUCLEOTIDE SEQUENCE [LARGE SCALE GENOMIC DNA]</scope>
    <source>
        <strain evidence="7 8">NEAU-LLE</strain>
    </source>
</reference>
<keyword evidence="2" id="KW-0805">Transcription regulation</keyword>
<evidence type="ECO:0000259" key="6">
    <source>
        <dbReference type="PROSITE" id="PS50977"/>
    </source>
</evidence>
<evidence type="ECO:0000313" key="7">
    <source>
        <dbReference type="EMBL" id="REJ07349.1"/>
    </source>
</evidence>
<dbReference type="Proteomes" id="UP000262172">
    <property type="component" value="Unassembled WGS sequence"/>
</dbReference>
<dbReference type="GO" id="GO:0003700">
    <property type="term" value="F:DNA-binding transcription factor activity"/>
    <property type="evidence" value="ECO:0007669"/>
    <property type="project" value="TreeGrafter"/>
</dbReference>
<keyword evidence="1" id="KW-0678">Repressor</keyword>
<dbReference type="PANTHER" id="PTHR30055:SF234">
    <property type="entry name" value="HTH-TYPE TRANSCRIPTIONAL REGULATOR BETI"/>
    <property type="match status" value="1"/>
</dbReference>
<dbReference type="Gene3D" id="1.10.357.10">
    <property type="entry name" value="Tetracycline Repressor, domain 2"/>
    <property type="match status" value="1"/>
</dbReference>
<dbReference type="InterPro" id="IPR009057">
    <property type="entry name" value="Homeodomain-like_sf"/>
</dbReference>
<keyword evidence="8" id="KW-1185">Reference proteome</keyword>
<dbReference type="SUPFAM" id="SSF46689">
    <property type="entry name" value="Homeodomain-like"/>
    <property type="match status" value="1"/>
</dbReference>
<dbReference type="Pfam" id="PF13977">
    <property type="entry name" value="TetR_C_6"/>
    <property type="match status" value="1"/>
</dbReference>
<dbReference type="InterPro" id="IPR050109">
    <property type="entry name" value="HTH-type_TetR-like_transc_reg"/>
</dbReference>
<dbReference type="InterPro" id="IPR001647">
    <property type="entry name" value="HTH_TetR"/>
</dbReference>
<evidence type="ECO:0000313" key="8">
    <source>
        <dbReference type="Proteomes" id="UP000262172"/>
    </source>
</evidence>
<dbReference type="Pfam" id="PF00440">
    <property type="entry name" value="TetR_N"/>
    <property type="match status" value="1"/>
</dbReference>
<feature type="DNA-binding region" description="H-T-H motif" evidence="5">
    <location>
        <begin position="38"/>
        <end position="57"/>
    </location>
</feature>
<dbReference type="RefSeq" id="WP_116241041.1">
    <property type="nucleotide sequence ID" value="NZ_QUAB01000017.1"/>
</dbReference>
<proteinExistence type="predicted"/>
<evidence type="ECO:0000256" key="3">
    <source>
        <dbReference type="ARBA" id="ARBA00023125"/>
    </source>
</evidence>
<dbReference type="OrthoDB" id="4548508at2"/>
<accession>A0A371NWC9</accession>
<name>A0A371NWC9_9MICO</name>